<dbReference type="Proteomes" id="UP001606300">
    <property type="component" value="Unassembled WGS sequence"/>
</dbReference>
<gene>
    <name evidence="12" type="ORF">ACG02S_07135</name>
</gene>
<dbReference type="InterPro" id="IPR007863">
    <property type="entry name" value="Peptidase_M16_C"/>
</dbReference>
<evidence type="ECO:0000256" key="9">
    <source>
        <dbReference type="SAM" id="SignalP"/>
    </source>
</evidence>
<sequence length="964" mass="104718">MNETSHPREARRLTLALAAALMLALSVPLALAEAARAAPAATRLADTGPRWGFELSQRTPDPAVRFGRLPNGLRYALQHNEMPKDGVAMRMRIGSGSLQERDEERGLSHFLEHMAFRGSTNVPDGEVVRRLERQGLRFGADTNASTGLDQTIYHFNFPRADGAALDTGLMLFREIGDRLTLDPQLIEQEKGVILAEERVRDLPTRRAAIAQLQQPLEGTRVAQRLPIGRTAAVQAATAERLLRYYTANYRPDNVTLIVVGNIDVDAVERQIRERFADWRNDTPPDAPDLGVATPTRPVVEYVAPDAPSALTLTWLRPVDVRPHTPAVSRELLVQGLAVSALNQRLRDRAQQPGSPLLGAAASVQASVYGVAGMAQLAVQAQPGRWTDALDAAVAELRQLLVHGVTQDDLQRLLPGVRSQMQTRLAQEPTRPHAAIADRLLAAVHPHAPYMSAQQALAETEPLLAALQPEELTAALRRSFGEAQPLLFRSDKSGAFGVDQVTQQLVHAMTRPLGEPVSVAVTDWPYIDFGLPSAIVTRTQDAELGTTNVRFANGTRLVIRRSTVHKDRVDVRVQLGQGRAGIAARDWHTIWALGYALPMGGTAQRSAAEIRQWQQRSGQRIQFSFGVGQDAFTLSGTTRPADLLAQLQLLAAHARDPGFRPEFGEKLPALGSSQVASLEAQPAAVHAREVARVMNRGDARLGIPPSAADVRATRAGQLPAILKPALAGAADIVIVGDLTEEAAIAAVQATFGAGAERPRQPRALLTAELVVGGATHTVHHRGRADQAVLGWYWAMPDHWTDPSLSYTGRVAGAVLQARLMDTVRAKLGISYSPQAAAGGSLNVQGSGRLFANIETPPEKFEAVRELLRAQLRELADQPVSADELQRARQPRVESVLKEAESPLYWVNRLARIQVEPRMRDEMRTEVAGLQAVTAEGVHAYFRDHIVPRPPVEVVARAAPLAVAAK</sequence>
<dbReference type="RefSeq" id="WP_394469750.1">
    <property type="nucleotide sequence ID" value="NZ_JBIGHY010000002.1"/>
</dbReference>
<evidence type="ECO:0000259" key="10">
    <source>
        <dbReference type="Pfam" id="PF00675"/>
    </source>
</evidence>
<name>A0ABW7EKH8_9BURK</name>
<evidence type="ECO:0000259" key="11">
    <source>
        <dbReference type="Pfam" id="PF05193"/>
    </source>
</evidence>
<dbReference type="Pfam" id="PF00675">
    <property type="entry name" value="Peptidase_M16"/>
    <property type="match status" value="1"/>
</dbReference>
<keyword evidence="4" id="KW-0479">Metal-binding</keyword>
<reference evidence="12 13" key="1">
    <citation type="submission" date="2024-09" db="EMBL/GenBank/DDBJ databases">
        <title>Novel species of the genus Pelomonas and Roseateles isolated from streams.</title>
        <authorList>
            <person name="Lu H."/>
        </authorList>
    </citation>
    <scope>NUCLEOTIDE SEQUENCE [LARGE SCALE GENOMIC DNA]</scope>
    <source>
        <strain evidence="12 13">DC23W</strain>
    </source>
</reference>
<evidence type="ECO:0000256" key="3">
    <source>
        <dbReference type="ARBA" id="ARBA00022670"/>
    </source>
</evidence>
<dbReference type="PANTHER" id="PTHR43690">
    <property type="entry name" value="NARDILYSIN"/>
    <property type="match status" value="1"/>
</dbReference>
<evidence type="ECO:0000256" key="4">
    <source>
        <dbReference type="ARBA" id="ARBA00022723"/>
    </source>
</evidence>
<keyword evidence="9" id="KW-0732">Signal</keyword>
<evidence type="ECO:0000256" key="7">
    <source>
        <dbReference type="ARBA" id="ARBA00023049"/>
    </source>
</evidence>
<keyword evidence="3" id="KW-0645">Protease</keyword>
<keyword evidence="5" id="KW-0378">Hydrolase</keyword>
<dbReference type="InterPro" id="IPR006311">
    <property type="entry name" value="TAT_signal"/>
</dbReference>
<dbReference type="InterPro" id="IPR050626">
    <property type="entry name" value="Peptidase_M16"/>
</dbReference>
<evidence type="ECO:0000256" key="5">
    <source>
        <dbReference type="ARBA" id="ARBA00022801"/>
    </source>
</evidence>
<feature type="domain" description="Peptidase M16 N-terminal" evidence="10">
    <location>
        <begin position="79"/>
        <end position="197"/>
    </location>
</feature>
<organism evidence="12 13">
    <name type="scientific">Pelomonas dachongensis</name>
    <dbReference type="NCBI Taxonomy" id="3299029"/>
    <lineage>
        <taxon>Bacteria</taxon>
        <taxon>Pseudomonadati</taxon>
        <taxon>Pseudomonadota</taxon>
        <taxon>Betaproteobacteria</taxon>
        <taxon>Burkholderiales</taxon>
        <taxon>Sphaerotilaceae</taxon>
        <taxon>Roseateles</taxon>
    </lineage>
</organism>
<keyword evidence="7" id="KW-0482">Metalloprotease</keyword>
<evidence type="ECO:0000256" key="6">
    <source>
        <dbReference type="ARBA" id="ARBA00022833"/>
    </source>
</evidence>
<evidence type="ECO:0000256" key="2">
    <source>
        <dbReference type="ARBA" id="ARBA00007261"/>
    </source>
</evidence>
<evidence type="ECO:0000313" key="13">
    <source>
        <dbReference type="Proteomes" id="UP001606300"/>
    </source>
</evidence>
<dbReference type="EMBL" id="JBIGHY010000002">
    <property type="protein sequence ID" value="MFG6413672.1"/>
    <property type="molecule type" value="Genomic_DNA"/>
</dbReference>
<comment type="similarity">
    <text evidence="2 8">Belongs to the peptidase M16 family.</text>
</comment>
<accession>A0ABW7EKH8</accession>
<evidence type="ECO:0000313" key="12">
    <source>
        <dbReference type="EMBL" id="MFG6413672.1"/>
    </source>
</evidence>
<dbReference type="SUPFAM" id="SSF63411">
    <property type="entry name" value="LuxS/MPP-like metallohydrolase"/>
    <property type="match status" value="4"/>
</dbReference>
<proteinExistence type="inferred from homology"/>
<evidence type="ECO:0000256" key="1">
    <source>
        <dbReference type="ARBA" id="ARBA00001947"/>
    </source>
</evidence>
<comment type="cofactor">
    <cofactor evidence="1">
        <name>Zn(2+)</name>
        <dbReference type="ChEBI" id="CHEBI:29105"/>
    </cofactor>
</comment>
<dbReference type="Pfam" id="PF05193">
    <property type="entry name" value="Peptidase_M16_C"/>
    <property type="match status" value="2"/>
</dbReference>
<dbReference type="InterPro" id="IPR011249">
    <property type="entry name" value="Metalloenz_LuxS/M16"/>
</dbReference>
<keyword evidence="6" id="KW-0862">Zinc</keyword>
<protein>
    <submittedName>
        <fullName evidence="12">M16 family metallopeptidase</fullName>
    </submittedName>
</protein>
<dbReference type="Gene3D" id="3.30.830.10">
    <property type="entry name" value="Metalloenzyme, LuxS/M16 peptidase-like"/>
    <property type="match status" value="4"/>
</dbReference>
<dbReference type="PANTHER" id="PTHR43690:SF17">
    <property type="entry name" value="PROTEIN YHJJ"/>
    <property type="match status" value="1"/>
</dbReference>
<feature type="signal peptide" evidence="9">
    <location>
        <begin position="1"/>
        <end position="32"/>
    </location>
</feature>
<dbReference type="PROSITE" id="PS00143">
    <property type="entry name" value="INSULINASE"/>
    <property type="match status" value="1"/>
</dbReference>
<dbReference type="InterPro" id="IPR001431">
    <property type="entry name" value="Pept_M16_Zn_BS"/>
</dbReference>
<feature type="chain" id="PRO_5047424189" evidence="9">
    <location>
        <begin position="33"/>
        <end position="964"/>
    </location>
</feature>
<feature type="domain" description="Peptidase M16 C-terminal" evidence="11">
    <location>
        <begin position="236"/>
        <end position="412"/>
    </location>
</feature>
<dbReference type="PROSITE" id="PS51318">
    <property type="entry name" value="TAT"/>
    <property type="match status" value="1"/>
</dbReference>
<dbReference type="InterPro" id="IPR011765">
    <property type="entry name" value="Pept_M16_N"/>
</dbReference>
<keyword evidence="13" id="KW-1185">Reference proteome</keyword>
<evidence type="ECO:0000256" key="8">
    <source>
        <dbReference type="RuleBase" id="RU004447"/>
    </source>
</evidence>
<feature type="domain" description="Peptidase M16 C-terminal" evidence="11">
    <location>
        <begin position="729"/>
        <end position="888"/>
    </location>
</feature>
<comment type="caution">
    <text evidence="12">The sequence shown here is derived from an EMBL/GenBank/DDBJ whole genome shotgun (WGS) entry which is preliminary data.</text>
</comment>